<feature type="domain" description="C2H2-type" evidence="3">
    <location>
        <begin position="5"/>
        <end position="34"/>
    </location>
</feature>
<keyword evidence="1" id="KW-0862">Zinc</keyword>
<dbReference type="InterPro" id="IPR020095">
    <property type="entry name" value="PsdUridine_synth_TruA_C"/>
</dbReference>
<accession>A0A9N8DX87</accession>
<feature type="region of interest" description="Disordered" evidence="2">
    <location>
        <begin position="725"/>
        <end position="751"/>
    </location>
</feature>
<dbReference type="Pfam" id="PF01416">
    <property type="entry name" value="PseudoU_synth_1"/>
    <property type="match status" value="1"/>
</dbReference>
<feature type="compositionally biased region" description="Polar residues" evidence="2">
    <location>
        <begin position="729"/>
        <end position="746"/>
    </location>
</feature>
<dbReference type="InterPro" id="IPR020103">
    <property type="entry name" value="PsdUridine_synth_cat_dom_sf"/>
</dbReference>
<gene>
    <name evidence="4" type="ORF">SEMRO_435_G142200.1</name>
</gene>
<organism evidence="4 5">
    <name type="scientific">Seminavis robusta</name>
    <dbReference type="NCBI Taxonomy" id="568900"/>
    <lineage>
        <taxon>Eukaryota</taxon>
        <taxon>Sar</taxon>
        <taxon>Stramenopiles</taxon>
        <taxon>Ochrophyta</taxon>
        <taxon>Bacillariophyta</taxon>
        <taxon>Bacillariophyceae</taxon>
        <taxon>Bacillariophycidae</taxon>
        <taxon>Naviculales</taxon>
        <taxon>Naviculaceae</taxon>
        <taxon>Seminavis</taxon>
    </lineage>
</organism>
<dbReference type="Gene3D" id="3.40.50.150">
    <property type="entry name" value="Vaccinia Virus protein VP39"/>
    <property type="match status" value="1"/>
</dbReference>
<dbReference type="OrthoDB" id="416253at2759"/>
<dbReference type="EMBL" id="CAICTM010000434">
    <property type="protein sequence ID" value="CAB9510397.1"/>
    <property type="molecule type" value="Genomic_DNA"/>
</dbReference>
<dbReference type="GO" id="GO:0003723">
    <property type="term" value="F:RNA binding"/>
    <property type="evidence" value="ECO:0007669"/>
    <property type="project" value="InterPro"/>
</dbReference>
<dbReference type="InterPro" id="IPR029063">
    <property type="entry name" value="SAM-dependent_MTases_sf"/>
</dbReference>
<sequence>MSSSHSCQFCQEGFSSRNALFRHLRTTAECFQKASNQNGTLQSAPSIPLPKQKIGIRFGYRYPTKNTTSSSDATTTTTTDTSTKDIPFYEHAAQRVQQVFLEALQKHQPVSFDEDGPLTQATVARLRHVVLAQDDDCSAASDVVGFHYRGEELHTAMAASIRHEMQQLLDHHHNDTSNIRVLHVASLPMTTKFQAEQSCTQRIYHYLLPMEWLQGGEDVQQWWIQKPNQQHNPRAYQRRPAVLKRLKQALQALESRTLAEKRKPEEQHPEEQPEEPPVEPPPPQPEEKQPEHGRSTMIASPGRYGSLWQKERRCFHNFCHLGGNLASPSHDPVWRTVDRAKVMGFVASDNNENVNAVVEIRGDGFVTQQLRRMMGAVVAMTNGWLPIDDYVRMATRPDVCLETPLAPSQRLYFSAGRFHFMELLLHGGKKNNQNSMQLFEESTPVAQEWQRQLQLDMIRQASSSAQEQEWLQELQQVVAPRIRTQMERIQTEDQERLQKVQQQQQQQHAFHGDHTTVRNNQPPPGPYIETVSLLRNIVEQEQWPRTSKARSRVIRSVVGAEDATPTTTATARTTTSSKFAGERFQSGSFTVVNSELYDRKLPLGNQLFPELAKAVFDLEVALATPGLANGTIRAEGERPPSSHCAINRNAEFTPHVDSGRGRGQSVSMIVGLGDYDGGAIFVEGEDYGIRYNPLEFDGWKQRHWTAPFVGERFSLVWFTPAGNDDESDATTAATENVGESSASIGASSPEDSKAQLLIQEHQQQLPLFPPFKYRPGSTDTLAIIEMFDPDKGCAYELKNHVWGQSGTSTKDFSPKGHQCVLDVGAHIGTFSRFALSLGIPKVIAYEPEPGNAELLAHNLQPTESDENESKDNSRVEIHIAAVAHGASGYKTLVHARSRNDGTINTWRHALEDYSQYMDKSTKLPSKKQENILTRSRVLSVPFFGNALTPGVTFVKMDCEGAELDILLSEAASKPESWLDVTHFVFEWSFTKEKRVQTFHKAIGNLQVAGFQVWYDGKGAWWDTSSDPSTMWPFRSDLVVFAMR</sequence>
<dbReference type="PANTHER" id="PTHR34203:SF13">
    <property type="entry name" value="EXPRESSED PROTEIN"/>
    <property type="match status" value="1"/>
</dbReference>
<dbReference type="Pfam" id="PF05050">
    <property type="entry name" value="Methyltransf_21"/>
    <property type="match status" value="1"/>
</dbReference>
<dbReference type="Proteomes" id="UP001153069">
    <property type="component" value="Unassembled WGS sequence"/>
</dbReference>
<feature type="compositionally biased region" description="Basic and acidic residues" evidence="2">
    <location>
        <begin position="285"/>
        <end position="294"/>
    </location>
</feature>
<dbReference type="InterPro" id="IPR020097">
    <property type="entry name" value="PsdUridine_synth_TruA_a/b_dom"/>
</dbReference>
<dbReference type="InterPro" id="IPR013087">
    <property type="entry name" value="Znf_C2H2_type"/>
</dbReference>
<dbReference type="PANTHER" id="PTHR34203">
    <property type="entry name" value="METHYLTRANSFERASE, FKBM FAMILY PROTEIN"/>
    <property type="match status" value="1"/>
</dbReference>
<feature type="compositionally biased region" description="Basic and acidic residues" evidence="2">
    <location>
        <begin position="257"/>
        <end position="271"/>
    </location>
</feature>
<keyword evidence="1" id="KW-0863">Zinc-finger</keyword>
<proteinExistence type="predicted"/>
<name>A0A9N8DX87_9STRA</name>
<evidence type="ECO:0000313" key="5">
    <source>
        <dbReference type="Proteomes" id="UP001153069"/>
    </source>
</evidence>
<dbReference type="SUPFAM" id="SSF53335">
    <property type="entry name" value="S-adenosyl-L-methionine-dependent methyltransferases"/>
    <property type="match status" value="1"/>
</dbReference>
<feature type="region of interest" description="Disordered" evidence="2">
    <location>
        <begin position="255"/>
        <end position="301"/>
    </location>
</feature>
<dbReference type="PROSITE" id="PS50157">
    <property type="entry name" value="ZINC_FINGER_C2H2_2"/>
    <property type="match status" value="1"/>
</dbReference>
<dbReference type="AlphaFoldDB" id="A0A9N8DX87"/>
<keyword evidence="5" id="KW-1185">Reference proteome</keyword>
<protein>
    <recommendedName>
        <fullName evidence="3">C2H2-type domain-containing protein</fullName>
    </recommendedName>
</protein>
<evidence type="ECO:0000256" key="1">
    <source>
        <dbReference type="PROSITE-ProRule" id="PRU00042"/>
    </source>
</evidence>
<dbReference type="InterPro" id="IPR006342">
    <property type="entry name" value="FkbM_mtfrase"/>
</dbReference>
<keyword evidence="1" id="KW-0479">Metal-binding</keyword>
<dbReference type="NCBIfam" id="TIGR01444">
    <property type="entry name" value="fkbM_fam"/>
    <property type="match status" value="1"/>
</dbReference>
<evidence type="ECO:0000256" key="2">
    <source>
        <dbReference type="SAM" id="MobiDB-lite"/>
    </source>
</evidence>
<comment type="caution">
    <text evidence="4">The sequence shown here is derived from an EMBL/GenBank/DDBJ whole genome shotgun (WGS) entry which is preliminary data.</text>
</comment>
<dbReference type="InterPro" id="IPR052514">
    <property type="entry name" value="SAM-dependent_MTase"/>
</dbReference>
<dbReference type="SUPFAM" id="SSF55120">
    <property type="entry name" value="Pseudouridine synthase"/>
    <property type="match status" value="1"/>
</dbReference>
<evidence type="ECO:0000259" key="3">
    <source>
        <dbReference type="PROSITE" id="PS50157"/>
    </source>
</evidence>
<reference evidence="4" key="1">
    <citation type="submission" date="2020-06" db="EMBL/GenBank/DDBJ databases">
        <authorList>
            <consortium name="Plant Systems Biology data submission"/>
        </authorList>
    </citation>
    <scope>NUCLEOTIDE SEQUENCE</scope>
    <source>
        <strain evidence="4">D6</strain>
    </source>
</reference>
<dbReference type="GO" id="GO:0001522">
    <property type="term" value="P:pseudouridine synthesis"/>
    <property type="evidence" value="ECO:0007669"/>
    <property type="project" value="InterPro"/>
</dbReference>
<dbReference type="GO" id="GO:0009982">
    <property type="term" value="F:pseudouridine synthase activity"/>
    <property type="evidence" value="ECO:0007669"/>
    <property type="project" value="InterPro"/>
</dbReference>
<dbReference type="GO" id="GO:0008270">
    <property type="term" value="F:zinc ion binding"/>
    <property type="evidence" value="ECO:0007669"/>
    <property type="project" value="UniProtKB-KW"/>
</dbReference>
<evidence type="ECO:0000313" key="4">
    <source>
        <dbReference type="EMBL" id="CAB9510397.1"/>
    </source>
</evidence>
<dbReference type="Gene3D" id="3.30.70.660">
    <property type="entry name" value="Pseudouridine synthase I, catalytic domain, C-terminal subdomain"/>
    <property type="match status" value="1"/>
</dbReference>